<evidence type="ECO:0000313" key="9">
    <source>
        <dbReference type="Proteomes" id="UP000305198"/>
    </source>
</evidence>
<name>A0A031M958_9GAMM</name>
<dbReference type="GO" id="GO:0003727">
    <property type="term" value="F:single-stranded RNA binding"/>
    <property type="evidence" value="ECO:0007669"/>
    <property type="project" value="TreeGrafter"/>
</dbReference>
<keyword evidence="7" id="KW-1185">Reference proteome</keyword>
<keyword evidence="3" id="KW-0963">Cytoplasm</keyword>
<dbReference type="PANTHER" id="PTHR38772">
    <property type="match status" value="1"/>
</dbReference>
<reference evidence="7 8" key="1">
    <citation type="submission" date="2016-10" db="EMBL/GenBank/DDBJ databases">
        <authorList>
            <person name="de Groot N.N."/>
        </authorList>
    </citation>
    <scope>NUCLEOTIDE SEQUENCE [LARGE SCALE GENOMIC DNA]</scope>
    <source>
        <strain evidence="5 7">CGMCC 1.9095</strain>
        <strain evidence="4 8">DSM 22558</strain>
    </source>
</reference>
<dbReference type="EMBL" id="FOUA01000010">
    <property type="protein sequence ID" value="SFM39030.1"/>
    <property type="molecule type" value="Genomic_DNA"/>
</dbReference>
<evidence type="ECO:0000313" key="6">
    <source>
        <dbReference type="EMBL" id="TKA89361.1"/>
    </source>
</evidence>
<reference evidence="6 9" key="2">
    <citation type="submission" date="2019-04" db="EMBL/GenBank/DDBJ databases">
        <title>Crypto-aerobic microbial life in anoxic (sulfidic) marine sediments.</title>
        <authorList>
            <person name="Bhattacharya S."/>
            <person name="Roy C."/>
            <person name="Mondal N."/>
            <person name="Sarkar J."/>
            <person name="Mandal S."/>
            <person name="Rameez M.J."/>
            <person name="Ghosh W."/>
        </authorList>
    </citation>
    <scope>NUCLEOTIDE SEQUENCE [LARGE SCALE GENOMIC DNA]</scope>
    <source>
        <strain evidence="6 9">SBBB</strain>
    </source>
</reference>
<protein>
    <submittedName>
        <fullName evidence="4 6">Nucleoid-associated protein</fullName>
    </submittedName>
</protein>
<dbReference type="OrthoDB" id="9131762at2"/>
<sequence>MPIDNSIVHQIHKKPDGQPASLTLRDAELGNSEALEQLLAGLIEAYNSKPNKAWGYFHEESGAYPFSGWLQQLLDEEQDFVGFTKQSAEHLKTLMEGSNLALGGHVLFIRYRQGMTAFLIIALLHHTEGVTVTDDLEVAAARHLDLSALNMAARINLTEWKQNAASKQYISFIRGRSGKRVSDYFRDFIGCIEGANPEQETSTLLQAFQDYVGEADLPSDQLKDKTKAMSGYVSGQARQGEQVALEELSGLMDEEQPRAFYDYIRNKDYGLNPEIPPDKKTLNNFLKFYGKADGLSISFEAHLLGDRVEYDESDDSLVIKHPPKGLIQQLRNKRKP</sequence>
<dbReference type="GO" id="GO:0043590">
    <property type="term" value="C:bacterial nucleoid"/>
    <property type="evidence" value="ECO:0007669"/>
    <property type="project" value="TreeGrafter"/>
</dbReference>
<dbReference type="EMBL" id="SWAV01000009">
    <property type="protein sequence ID" value="TKA89361.1"/>
    <property type="molecule type" value="Genomic_DNA"/>
</dbReference>
<organism evidence="6 9">
    <name type="scientific">Halopseudomonas bauzanensis</name>
    <dbReference type="NCBI Taxonomy" id="653930"/>
    <lineage>
        <taxon>Bacteria</taxon>
        <taxon>Pseudomonadati</taxon>
        <taxon>Pseudomonadota</taxon>
        <taxon>Gammaproteobacteria</taxon>
        <taxon>Pseudomonadales</taxon>
        <taxon>Pseudomonadaceae</taxon>
        <taxon>Halopseudomonas</taxon>
    </lineage>
</organism>
<dbReference type="AlphaFoldDB" id="A0A031M958"/>
<evidence type="ECO:0000313" key="7">
    <source>
        <dbReference type="Proteomes" id="UP000186599"/>
    </source>
</evidence>
<dbReference type="Proteomes" id="UP000186904">
    <property type="component" value="Unassembled WGS sequence"/>
</dbReference>
<evidence type="ECO:0000313" key="8">
    <source>
        <dbReference type="Proteomes" id="UP000186904"/>
    </source>
</evidence>
<accession>A0A031M958</accession>
<dbReference type="Proteomes" id="UP000305198">
    <property type="component" value="Unassembled WGS sequence"/>
</dbReference>
<evidence type="ECO:0000256" key="2">
    <source>
        <dbReference type="ARBA" id="ARBA00009035"/>
    </source>
</evidence>
<dbReference type="PANTHER" id="PTHR38772:SF1">
    <property type="entry name" value="NUCLEOID-ASSOCIATED PROTEIN YEJK"/>
    <property type="match status" value="1"/>
</dbReference>
<evidence type="ECO:0000256" key="3">
    <source>
        <dbReference type="ARBA" id="ARBA00022490"/>
    </source>
</evidence>
<dbReference type="EMBL" id="FOGN01000010">
    <property type="protein sequence ID" value="SES36929.1"/>
    <property type="molecule type" value="Genomic_DNA"/>
</dbReference>
<dbReference type="Proteomes" id="UP000186599">
    <property type="component" value="Unassembled WGS sequence"/>
</dbReference>
<comment type="subcellular location">
    <subcellularLocation>
        <location evidence="1">Cytoplasm</location>
        <location evidence="1">Nucleoid</location>
    </subcellularLocation>
</comment>
<dbReference type="NCBIfam" id="NF001557">
    <property type="entry name" value="PRK00378.1"/>
    <property type="match status" value="1"/>
</dbReference>
<dbReference type="InterPro" id="IPR007358">
    <property type="entry name" value="Nucleoid_associated_NdpA"/>
</dbReference>
<comment type="similarity">
    <text evidence="2">Belongs to the YejK family.</text>
</comment>
<dbReference type="RefSeq" id="WP_036992909.1">
    <property type="nucleotide sequence ID" value="NZ_FOGN01000010.1"/>
</dbReference>
<dbReference type="GO" id="GO:0003690">
    <property type="term" value="F:double-stranded DNA binding"/>
    <property type="evidence" value="ECO:0007669"/>
    <property type="project" value="TreeGrafter"/>
</dbReference>
<gene>
    <name evidence="6" type="primary">yejK</name>
    <name evidence="6" type="ORF">FA869_16665</name>
    <name evidence="5" type="ORF">SAMN04487855_0062</name>
    <name evidence="4" type="ORF">SAMN05216589_0063</name>
</gene>
<evidence type="ECO:0000256" key="1">
    <source>
        <dbReference type="ARBA" id="ARBA00004453"/>
    </source>
</evidence>
<proteinExistence type="inferred from homology"/>
<dbReference type="Pfam" id="PF04245">
    <property type="entry name" value="NA37"/>
    <property type="match status" value="1"/>
</dbReference>
<evidence type="ECO:0000313" key="4">
    <source>
        <dbReference type="EMBL" id="SES36929.1"/>
    </source>
</evidence>
<evidence type="ECO:0000313" key="5">
    <source>
        <dbReference type="EMBL" id="SFM39030.1"/>
    </source>
</evidence>
<dbReference type="STRING" id="653930.SAMN05216589_0063"/>